<name>A0A6N3CFK2_9FIRM</name>
<dbReference type="NCBIfam" id="TIGR01665">
    <property type="entry name" value="put_anti_recept"/>
    <property type="match status" value="1"/>
</dbReference>
<dbReference type="InterPro" id="IPR010572">
    <property type="entry name" value="Tail_dom"/>
</dbReference>
<evidence type="ECO:0000313" key="2">
    <source>
        <dbReference type="EMBL" id="VYU11973.1"/>
    </source>
</evidence>
<gene>
    <name evidence="2" type="ORF">CRLFYP8_02997</name>
</gene>
<dbReference type="EMBL" id="CACRTL010000029">
    <property type="protein sequence ID" value="VYU11973.1"/>
    <property type="molecule type" value="Genomic_DNA"/>
</dbReference>
<sequence>MIVYKVYCDSSLIYDGKREELKLFDAKANLELNKVGSFNFTVYPSHKHFSRLKKLKSMIYLYKNEKLIFRGRILNDTEGFYNEKKMVCESDLAFLLDSIQRPYTYQGSVVGLFTQFINNHNSQVEEAHKFKIGNITVVDPNDYINRSDTQYLNTWESINKKLIESLGGYLVVRYEEDGVYLDYLAELNKLSTQSIEFGKNMIDYEKIIKCDDIATAIIPLGAKTTDEEGNETRLTIARVNGGLDYIYDQQAVDMYGWIFLPVTWDDVTLPENLLNKGKEHLKNNLIQMAASINLTAVDMSYANKKISSFDLGTHVKVKSKPHNLDAYFLVSKQSLDLLRPENDKMTLGTSYQTLTEQSASNEQNIVDKVTVNIGEDLSNIGNSIVETERRLTAQIEATSSGIMTSVSKKYVTKEEQIQLEKSMNARFEETNNSFDFSIQEINKKIVDTGWIDLPLNSGWSYQYDTDKPQYRRIGNIVYLSGLVDGTANAPTTIGELPVGYRPSAGSFNRYACALNQKDYVNIQVGRNGLITDYTKTTSTTRAFICLSGISFFVDI</sequence>
<dbReference type="AlphaFoldDB" id="A0A6N3CFK2"/>
<dbReference type="Pfam" id="PF06605">
    <property type="entry name" value="Prophage_tail"/>
    <property type="match status" value="1"/>
</dbReference>
<reference evidence="2" key="1">
    <citation type="submission" date="2019-11" db="EMBL/GenBank/DDBJ databases">
        <authorList>
            <person name="Feng L."/>
        </authorList>
    </citation>
    <scope>NUCLEOTIDE SEQUENCE</scope>
    <source>
        <strain evidence="2">CramosumLFYP8</strain>
    </source>
</reference>
<accession>A0A6N3CFK2</accession>
<dbReference type="InterPro" id="IPR007119">
    <property type="entry name" value="Phage_tail_spike_N"/>
</dbReference>
<proteinExistence type="predicted"/>
<evidence type="ECO:0000259" key="1">
    <source>
        <dbReference type="Pfam" id="PF06605"/>
    </source>
</evidence>
<protein>
    <recommendedName>
        <fullName evidence="1">Tail spike domain-containing protein</fullName>
    </recommendedName>
</protein>
<feature type="domain" description="Tail spike" evidence="1">
    <location>
        <begin position="149"/>
        <end position="359"/>
    </location>
</feature>
<organism evidence="2">
    <name type="scientific">Thomasclavelia ramosa</name>
    <dbReference type="NCBI Taxonomy" id="1547"/>
    <lineage>
        <taxon>Bacteria</taxon>
        <taxon>Bacillati</taxon>
        <taxon>Bacillota</taxon>
        <taxon>Erysipelotrichia</taxon>
        <taxon>Erysipelotrichales</taxon>
        <taxon>Coprobacillaceae</taxon>
        <taxon>Thomasclavelia</taxon>
    </lineage>
</organism>